<reference evidence="2 3" key="1">
    <citation type="journal article" date="2013" name="Nature">
        <title>Insights into bilaterian evolution from three spiralian genomes.</title>
        <authorList>
            <person name="Simakov O."/>
            <person name="Marletaz F."/>
            <person name="Cho S.J."/>
            <person name="Edsinger-Gonzales E."/>
            <person name="Havlak P."/>
            <person name="Hellsten U."/>
            <person name="Kuo D.H."/>
            <person name="Larsson T."/>
            <person name="Lv J."/>
            <person name="Arendt D."/>
            <person name="Savage R."/>
            <person name="Osoegawa K."/>
            <person name="de Jong P."/>
            <person name="Grimwood J."/>
            <person name="Chapman J.A."/>
            <person name="Shapiro H."/>
            <person name="Aerts A."/>
            <person name="Otillar R.P."/>
            <person name="Terry A.Y."/>
            <person name="Boore J.L."/>
            <person name="Grigoriev I.V."/>
            <person name="Lindberg D.R."/>
            <person name="Seaver E.C."/>
            <person name="Weisblat D.A."/>
            <person name="Putnam N.H."/>
            <person name="Rokhsar D.S."/>
        </authorList>
    </citation>
    <scope>NUCLEOTIDE SEQUENCE [LARGE SCALE GENOMIC DNA]</scope>
</reference>
<dbReference type="Gene3D" id="3.40.50.300">
    <property type="entry name" value="P-loop containing nucleotide triphosphate hydrolases"/>
    <property type="match status" value="1"/>
</dbReference>
<dbReference type="InterPro" id="IPR000863">
    <property type="entry name" value="Sulfotransferase_dom"/>
</dbReference>
<dbReference type="Proteomes" id="UP000030746">
    <property type="component" value="Unassembled WGS sequence"/>
</dbReference>
<dbReference type="CTD" id="20253215"/>
<dbReference type="GO" id="GO:0001517">
    <property type="term" value="F:N-acetylglucosamine 6-O-sulfotransferase activity"/>
    <property type="evidence" value="ECO:0007669"/>
    <property type="project" value="TreeGrafter"/>
</dbReference>
<name>V4AYI2_LOTGI</name>
<feature type="non-terminal residue" evidence="2">
    <location>
        <position position="1"/>
    </location>
</feature>
<dbReference type="PANTHER" id="PTHR10704">
    <property type="entry name" value="CARBOHYDRATE SULFOTRANSFERASE"/>
    <property type="match status" value="1"/>
</dbReference>
<dbReference type="GeneID" id="20253215"/>
<feature type="domain" description="Sulfotransferase" evidence="1">
    <location>
        <begin position="1"/>
        <end position="140"/>
    </location>
</feature>
<evidence type="ECO:0000313" key="2">
    <source>
        <dbReference type="EMBL" id="ESP00151.1"/>
    </source>
</evidence>
<dbReference type="HOGENOM" id="CLU_1697181_0_0_1"/>
<dbReference type="OrthoDB" id="5987729at2759"/>
<dbReference type="PANTHER" id="PTHR10704:SF44">
    <property type="entry name" value="LD35051P-RELATED"/>
    <property type="match status" value="1"/>
</dbReference>
<accession>V4AYI2</accession>
<organism evidence="2 3">
    <name type="scientific">Lottia gigantea</name>
    <name type="common">Giant owl limpet</name>
    <dbReference type="NCBI Taxonomy" id="225164"/>
    <lineage>
        <taxon>Eukaryota</taxon>
        <taxon>Metazoa</taxon>
        <taxon>Spiralia</taxon>
        <taxon>Lophotrochozoa</taxon>
        <taxon>Mollusca</taxon>
        <taxon>Gastropoda</taxon>
        <taxon>Patellogastropoda</taxon>
        <taxon>Lottioidea</taxon>
        <taxon>Lottiidae</taxon>
        <taxon>Lottia</taxon>
    </lineage>
</organism>
<dbReference type="SUPFAM" id="SSF52540">
    <property type="entry name" value="P-loop containing nucleoside triphosphate hydrolases"/>
    <property type="match status" value="1"/>
</dbReference>
<dbReference type="OMA" id="EWVINST"/>
<feature type="non-terminal residue" evidence="2">
    <location>
        <position position="157"/>
    </location>
</feature>
<dbReference type="InterPro" id="IPR027417">
    <property type="entry name" value="P-loop_NTPase"/>
</dbReference>
<dbReference type="GO" id="GO:0006044">
    <property type="term" value="P:N-acetylglucosamine metabolic process"/>
    <property type="evidence" value="ECO:0007669"/>
    <property type="project" value="TreeGrafter"/>
</dbReference>
<dbReference type="InterPro" id="IPR051135">
    <property type="entry name" value="Gal/GlcNAc/GalNAc_ST"/>
</dbReference>
<gene>
    <name evidence="2" type="ORF">LOTGIDRAFT_98191</name>
</gene>
<protein>
    <recommendedName>
        <fullName evidence="1">Sulfotransferase domain-containing protein</fullName>
    </recommendedName>
</protein>
<dbReference type="Pfam" id="PF00685">
    <property type="entry name" value="Sulfotransfer_1"/>
    <property type="match status" value="1"/>
</dbReference>
<keyword evidence="3" id="KW-1185">Reference proteome</keyword>
<proteinExistence type="predicted"/>
<dbReference type="EMBL" id="KB200846">
    <property type="protein sequence ID" value="ESP00151.1"/>
    <property type="molecule type" value="Genomic_DNA"/>
</dbReference>
<evidence type="ECO:0000259" key="1">
    <source>
        <dbReference type="Pfam" id="PF00685"/>
    </source>
</evidence>
<dbReference type="GO" id="GO:0006790">
    <property type="term" value="P:sulfur compound metabolic process"/>
    <property type="evidence" value="ECO:0007669"/>
    <property type="project" value="TreeGrafter"/>
</dbReference>
<sequence length="157" mass="18185">NFKMIHLIRDPRGVMNSRIKVEPKKYGKKKLPNSARYLCQTMAIDMNNTFKLAKEYPNRVTVLHYEDLAENPYSTTARLFTFMDLSITLEIYGYIFHITTAGTSKERAYGVARNNSTSTANRWKRDLKYDEIKQIDVECKNAYLLIGYLPVTNSSVL</sequence>
<dbReference type="RefSeq" id="XP_009049187.1">
    <property type="nucleotide sequence ID" value="XM_009050939.1"/>
</dbReference>
<evidence type="ECO:0000313" key="3">
    <source>
        <dbReference type="Proteomes" id="UP000030746"/>
    </source>
</evidence>
<dbReference type="AlphaFoldDB" id="V4AYI2"/>
<dbReference type="KEGG" id="lgi:LOTGIDRAFT_98191"/>